<dbReference type="InterPro" id="IPR010667">
    <property type="entry name" value="Phage_T4_Gp19"/>
</dbReference>
<name>A0A561BKI7_9ACTN</name>
<accession>A0A561BKI7</accession>
<evidence type="ECO:0000313" key="3">
    <source>
        <dbReference type="Proteomes" id="UP000318380"/>
    </source>
</evidence>
<dbReference type="AlphaFoldDB" id="A0A561BKI7"/>
<feature type="region of interest" description="Disordered" evidence="1">
    <location>
        <begin position="361"/>
        <end position="401"/>
    </location>
</feature>
<reference evidence="2 3" key="1">
    <citation type="submission" date="2019-06" db="EMBL/GenBank/DDBJ databases">
        <title>Sequencing the genomes of 1000 actinobacteria strains.</title>
        <authorList>
            <person name="Klenk H.-P."/>
        </authorList>
    </citation>
    <scope>NUCLEOTIDE SEQUENCE [LARGE SCALE GENOMIC DNA]</scope>
    <source>
        <strain evidence="2 3">DSM 24683</strain>
    </source>
</reference>
<dbReference type="PANTHER" id="PTHR38009:SF1">
    <property type="entry name" value="CONSERVED HYPOTHETICAL PHAGE TAIL PROTEIN"/>
    <property type="match status" value="1"/>
</dbReference>
<proteinExistence type="predicted"/>
<comment type="caution">
    <text evidence="2">The sequence shown here is derived from an EMBL/GenBank/DDBJ whole genome shotgun (WGS) entry which is preliminary data.</text>
</comment>
<dbReference type="Pfam" id="PF06841">
    <property type="entry name" value="Phage_T4_gp19"/>
    <property type="match status" value="1"/>
</dbReference>
<keyword evidence="3" id="KW-1185">Reference proteome</keyword>
<evidence type="ECO:0000313" key="2">
    <source>
        <dbReference type="EMBL" id="TWD79390.1"/>
    </source>
</evidence>
<dbReference type="OrthoDB" id="9799891at2"/>
<evidence type="ECO:0000256" key="1">
    <source>
        <dbReference type="SAM" id="MobiDB-lite"/>
    </source>
</evidence>
<dbReference type="RefSeq" id="WP_145802488.1">
    <property type="nucleotide sequence ID" value="NZ_VIVK01000001.1"/>
</dbReference>
<dbReference type="InterPro" id="IPR011747">
    <property type="entry name" value="CHP02241"/>
</dbReference>
<dbReference type="GO" id="GO:0005198">
    <property type="term" value="F:structural molecule activity"/>
    <property type="evidence" value="ECO:0007669"/>
    <property type="project" value="InterPro"/>
</dbReference>
<dbReference type="PANTHER" id="PTHR38009">
    <property type="entry name" value="CONSERVED HYPOTHETICAL PHAGE TAIL PROTEIN"/>
    <property type="match status" value="1"/>
</dbReference>
<sequence length="401" mass="42310">MIVPGPQQLANPGPLIGAALPTASRAPASKPPPFGMTMWFSVVVPSLDSGEPKSLGAWSACSGLAVELSPDGPFEEGGNYTTPHYLPGRVTYPKVTLQRAMTPGGTAKVRRWLEDLTAEWSSGEPARFGTRSPVVITLYSGIGPAAVKVHTWELRDAIPVSWAVPQLSTSGAGGFALESLALQHSGFLKPVDGPAGSELVLTDPAGQRLSFQYNPAKITLSKAREAATGRKKVTSGDDVIDANSLSITLAELRIDGYREVARAAGLLREWLEFEGWRDGRLPVAAKPGNKPLCEKCGKTEVTSTDAAPGVPKDLRVTWGRYGGGMPQRMVLKKFDLTLTRFTMDGRPSRATAQLTLQEYTGAARRGSGATPGIGGHRSGPVAAGAAGSHPEDRLRNPGGGR</sequence>
<gene>
    <name evidence="2" type="ORF">FB561_0448</name>
</gene>
<dbReference type="EMBL" id="VIVK01000001">
    <property type="protein sequence ID" value="TWD79390.1"/>
    <property type="molecule type" value="Genomic_DNA"/>
</dbReference>
<organism evidence="2 3">
    <name type="scientific">Kribbella amoyensis</name>
    <dbReference type="NCBI Taxonomy" id="996641"/>
    <lineage>
        <taxon>Bacteria</taxon>
        <taxon>Bacillati</taxon>
        <taxon>Actinomycetota</taxon>
        <taxon>Actinomycetes</taxon>
        <taxon>Propionibacteriales</taxon>
        <taxon>Kribbellaceae</taxon>
        <taxon>Kribbella</taxon>
    </lineage>
</organism>
<protein>
    <submittedName>
        <fullName evidence="2">Phage tail-like protein</fullName>
    </submittedName>
</protein>
<dbReference type="Proteomes" id="UP000318380">
    <property type="component" value="Unassembled WGS sequence"/>
</dbReference>